<reference evidence="3" key="1">
    <citation type="submission" date="2022-10" db="EMBL/GenBank/DDBJ databases">
        <authorList>
            <person name="Chen Y."/>
            <person name="Dougan E. K."/>
            <person name="Chan C."/>
            <person name="Rhodes N."/>
            <person name="Thang M."/>
        </authorList>
    </citation>
    <scope>NUCLEOTIDE SEQUENCE</scope>
</reference>
<evidence type="ECO:0000259" key="2">
    <source>
        <dbReference type="PROSITE" id="PS50994"/>
    </source>
</evidence>
<dbReference type="EMBL" id="CAMXCT030006533">
    <property type="protein sequence ID" value="CAL4802793.1"/>
    <property type="molecule type" value="Genomic_DNA"/>
</dbReference>
<accession>A0A9P1DU19</accession>
<dbReference type="AlphaFoldDB" id="A0A9P1DU19"/>
<dbReference type="Gene3D" id="3.30.420.10">
    <property type="entry name" value="Ribonuclease H-like superfamily/Ribonuclease H"/>
    <property type="match status" value="1"/>
</dbReference>
<dbReference type="SUPFAM" id="SSF53098">
    <property type="entry name" value="Ribonuclease H-like"/>
    <property type="match status" value="1"/>
</dbReference>
<dbReference type="InterPro" id="IPR012337">
    <property type="entry name" value="RNaseH-like_sf"/>
</dbReference>
<feature type="region of interest" description="Disordered" evidence="1">
    <location>
        <begin position="341"/>
        <end position="361"/>
    </location>
</feature>
<dbReference type="Proteomes" id="UP001152797">
    <property type="component" value="Unassembled WGS sequence"/>
</dbReference>
<dbReference type="PROSITE" id="PS50994">
    <property type="entry name" value="INTEGRASE"/>
    <property type="match status" value="1"/>
</dbReference>
<evidence type="ECO:0000256" key="1">
    <source>
        <dbReference type="SAM" id="MobiDB-lite"/>
    </source>
</evidence>
<name>A0A9P1DU19_9DINO</name>
<proteinExistence type="predicted"/>
<dbReference type="EMBL" id="CAMXCT010006533">
    <property type="protein sequence ID" value="CAI4015481.1"/>
    <property type="molecule type" value="Genomic_DNA"/>
</dbReference>
<protein>
    <recommendedName>
        <fullName evidence="2">Integrase catalytic domain-containing protein</fullName>
    </recommendedName>
</protein>
<dbReference type="GO" id="GO:0003676">
    <property type="term" value="F:nucleic acid binding"/>
    <property type="evidence" value="ECO:0007669"/>
    <property type="project" value="InterPro"/>
</dbReference>
<organism evidence="3">
    <name type="scientific">Cladocopium goreaui</name>
    <dbReference type="NCBI Taxonomy" id="2562237"/>
    <lineage>
        <taxon>Eukaryota</taxon>
        <taxon>Sar</taxon>
        <taxon>Alveolata</taxon>
        <taxon>Dinophyceae</taxon>
        <taxon>Suessiales</taxon>
        <taxon>Symbiodiniaceae</taxon>
        <taxon>Cladocopium</taxon>
    </lineage>
</organism>
<dbReference type="EMBL" id="CAMXCT020006533">
    <property type="protein sequence ID" value="CAL1168856.1"/>
    <property type="molecule type" value="Genomic_DNA"/>
</dbReference>
<gene>
    <name evidence="3" type="ORF">C1SCF055_LOCUS40305</name>
</gene>
<feature type="region of interest" description="Disordered" evidence="1">
    <location>
        <begin position="48"/>
        <end position="84"/>
    </location>
</feature>
<comment type="caution">
    <text evidence="3">The sequence shown here is derived from an EMBL/GenBank/DDBJ whole genome shotgun (WGS) entry which is preliminary data.</text>
</comment>
<dbReference type="InterPro" id="IPR036397">
    <property type="entry name" value="RNaseH_sf"/>
</dbReference>
<dbReference type="InterPro" id="IPR001584">
    <property type="entry name" value="Integrase_cat-core"/>
</dbReference>
<dbReference type="OrthoDB" id="406910at2759"/>
<feature type="domain" description="Integrase catalytic" evidence="2">
    <location>
        <begin position="49"/>
        <end position="227"/>
    </location>
</feature>
<evidence type="ECO:0000313" key="4">
    <source>
        <dbReference type="EMBL" id="CAL4802793.1"/>
    </source>
</evidence>
<evidence type="ECO:0000313" key="3">
    <source>
        <dbReference type="EMBL" id="CAI4015481.1"/>
    </source>
</evidence>
<reference evidence="4 5" key="2">
    <citation type="submission" date="2024-05" db="EMBL/GenBank/DDBJ databases">
        <authorList>
            <person name="Chen Y."/>
            <person name="Shah S."/>
            <person name="Dougan E. K."/>
            <person name="Thang M."/>
            <person name="Chan C."/>
        </authorList>
    </citation>
    <scope>NUCLEOTIDE SEQUENCE [LARGE SCALE GENOMIC DNA]</scope>
</reference>
<keyword evidence="5" id="KW-1185">Reference proteome</keyword>
<dbReference type="GO" id="GO:0015074">
    <property type="term" value="P:DNA integration"/>
    <property type="evidence" value="ECO:0007669"/>
    <property type="project" value="InterPro"/>
</dbReference>
<sequence length="609" mass="68896">MAILAAFANSIGLSHDLLYVMGGQKTIEAEDNFELNLMLSGELAEDQALPLSPNVDPRCGLSERHGDQGRANSEVCPDKPSEAEEVQDLLALGESEEPESLEQPAAGEKESIPGSHHFHLRHLANEIFGPPRKLLCDLGREFQKEFENLAEADGTELLPSALEMPEQRGYVERQGQLYKEMFYKTMEQVTSRDWPTWYQTIDLVCFTKNRLLSRGGFSPGPRVFGYQQRNPDESDLAVQSLAAIGDTNVAKAMEIGKAASIAFHETDCQQAVRAAATHRPRPHYSHEMGKAVYFWRRGADAARKPATYFWHGPARVVATQLPYTVWLPYNHHLVKAAPPEKIRPASGDPPENAENVKPEDFPEARSRLELLEVYYQEIANKSAQRQKKGKDGPDLHDLQAQRLTEEKGQVLDTKGIHAGYEQLNKLYSLIFYDQELPESQSLQNVSIASWKSYRLKRQTVNTLSSERQALVRGLGSVHWYRILILEARGLQLSDREWHREVARLPFIRITDSKSLYEAVSKYTNPSSQCGDKRTSIDISLIKQEVNELNGKICWVHGKTMIADPLTKEARSDLLRHMICTGQWSILEEGSALQQKLFERTSRHEVLFII</sequence>
<evidence type="ECO:0000313" key="5">
    <source>
        <dbReference type="Proteomes" id="UP001152797"/>
    </source>
</evidence>